<dbReference type="Pfam" id="PF02705">
    <property type="entry name" value="K_trans"/>
    <property type="match status" value="1"/>
</dbReference>
<dbReference type="InterPro" id="IPR003855">
    <property type="entry name" value="K+_transporter"/>
</dbReference>
<feature type="transmembrane region" description="Helical" evidence="12">
    <location>
        <begin position="276"/>
        <end position="298"/>
    </location>
</feature>
<evidence type="ECO:0000313" key="16">
    <source>
        <dbReference type="Proteomes" id="UP000600139"/>
    </source>
</evidence>
<evidence type="ECO:0000313" key="15">
    <source>
        <dbReference type="EMBL" id="MBK1815271.1"/>
    </source>
</evidence>
<keyword evidence="11 12" id="KW-0472">Membrane</keyword>
<reference evidence="15" key="1">
    <citation type="submission" date="2021-01" db="EMBL/GenBank/DDBJ databases">
        <title>Modified the classification status of verrucomicrobia.</title>
        <authorList>
            <person name="Feng X."/>
        </authorList>
    </citation>
    <scope>NUCLEOTIDE SEQUENCE</scope>
    <source>
        <strain evidence="15">JCM 18052</strain>
    </source>
</reference>
<protein>
    <recommendedName>
        <fullName evidence="12">Probable potassium transport system protein Kup</fullName>
    </recommendedName>
</protein>
<feature type="transmembrane region" description="Helical" evidence="12">
    <location>
        <begin position="169"/>
        <end position="188"/>
    </location>
</feature>
<accession>A0A934VAV2</accession>
<keyword evidence="4 12" id="KW-1003">Cell membrane</keyword>
<comment type="function">
    <text evidence="12">Transport of potassium into the cell. Likely operates as a K(+):H(+) symporter.</text>
</comment>
<evidence type="ECO:0000256" key="3">
    <source>
        <dbReference type="ARBA" id="ARBA00022448"/>
    </source>
</evidence>
<keyword evidence="10 12" id="KW-0406">Ion transport</keyword>
<feature type="transmembrane region" description="Helical" evidence="12">
    <location>
        <begin position="394"/>
        <end position="416"/>
    </location>
</feature>
<feature type="transmembrane region" description="Helical" evidence="12">
    <location>
        <begin position="78"/>
        <end position="98"/>
    </location>
</feature>
<evidence type="ECO:0000256" key="2">
    <source>
        <dbReference type="ARBA" id="ARBA00007019"/>
    </source>
</evidence>
<keyword evidence="3 12" id="KW-0813">Transport</keyword>
<evidence type="ECO:0000259" key="14">
    <source>
        <dbReference type="Pfam" id="PF22776"/>
    </source>
</evidence>
<dbReference type="RefSeq" id="WP_200350237.1">
    <property type="nucleotide sequence ID" value="NZ_JAENIK010000008.1"/>
</dbReference>
<gene>
    <name evidence="12" type="primary">kup</name>
    <name evidence="15" type="ORF">JIN84_06585</name>
</gene>
<evidence type="ECO:0000259" key="13">
    <source>
        <dbReference type="Pfam" id="PF02705"/>
    </source>
</evidence>
<feature type="transmembrane region" description="Helical" evidence="12">
    <location>
        <begin position="428"/>
        <end position="448"/>
    </location>
</feature>
<feature type="transmembrane region" description="Helical" evidence="12">
    <location>
        <begin position="454"/>
        <end position="473"/>
    </location>
</feature>
<evidence type="ECO:0000256" key="1">
    <source>
        <dbReference type="ARBA" id="ARBA00004141"/>
    </source>
</evidence>
<evidence type="ECO:0000256" key="11">
    <source>
        <dbReference type="ARBA" id="ARBA00023136"/>
    </source>
</evidence>
<evidence type="ECO:0000256" key="5">
    <source>
        <dbReference type="ARBA" id="ARBA00022538"/>
    </source>
</evidence>
<keyword evidence="8 12" id="KW-0630">Potassium</keyword>
<keyword evidence="7 12" id="KW-0769">Symport</keyword>
<comment type="caution">
    <text evidence="15">The sequence shown here is derived from an EMBL/GenBank/DDBJ whole genome shotgun (WGS) entry which is preliminary data.</text>
</comment>
<evidence type="ECO:0000256" key="4">
    <source>
        <dbReference type="ARBA" id="ARBA00022475"/>
    </source>
</evidence>
<evidence type="ECO:0000256" key="6">
    <source>
        <dbReference type="ARBA" id="ARBA00022692"/>
    </source>
</evidence>
<keyword evidence="9 12" id="KW-1133">Transmembrane helix</keyword>
<organism evidence="15 16">
    <name type="scientific">Luteolibacter yonseiensis</name>
    <dbReference type="NCBI Taxonomy" id="1144680"/>
    <lineage>
        <taxon>Bacteria</taxon>
        <taxon>Pseudomonadati</taxon>
        <taxon>Verrucomicrobiota</taxon>
        <taxon>Verrucomicrobiia</taxon>
        <taxon>Verrucomicrobiales</taxon>
        <taxon>Verrucomicrobiaceae</taxon>
        <taxon>Luteolibacter</taxon>
    </lineage>
</organism>
<name>A0A934VAV2_9BACT</name>
<proteinExistence type="inferred from homology"/>
<feature type="domain" description="K+ potassium transporter integral membrane" evidence="13">
    <location>
        <begin position="41"/>
        <end position="494"/>
    </location>
</feature>
<feature type="domain" description="K+ potassium transporter C-terminal" evidence="14">
    <location>
        <begin position="505"/>
        <end position="653"/>
    </location>
</feature>
<comment type="subcellular location">
    <subcellularLocation>
        <location evidence="12">Cell membrane</location>
        <topology evidence="12">Multi-pass membrane protein</topology>
    </subcellularLocation>
    <subcellularLocation>
        <location evidence="1">Membrane</location>
        <topology evidence="1">Multi-pass membrane protein</topology>
    </subcellularLocation>
</comment>
<dbReference type="PANTHER" id="PTHR30540:SF79">
    <property type="entry name" value="LOW AFFINITY POTASSIUM TRANSPORT SYSTEM PROTEIN KUP"/>
    <property type="match status" value="1"/>
</dbReference>
<dbReference type="InterPro" id="IPR053952">
    <property type="entry name" value="K_trans_C"/>
</dbReference>
<dbReference type="EMBL" id="JAENIK010000008">
    <property type="protein sequence ID" value="MBK1815271.1"/>
    <property type="molecule type" value="Genomic_DNA"/>
</dbReference>
<feature type="transmembrane region" description="Helical" evidence="12">
    <location>
        <begin position="245"/>
        <end position="264"/>
    </location>
</feature>
<feature type="transmembrane region" description="Helical" evidence="12">
    <location>
        <begin position="318"/>
        <end position="347"/>
    </location>
</feature>
<dbReference type="InterPro" id="IPR053951">
    <property type="entry name" value="K_trans_N"/>
</dbReference>
<keyword evidence="16" id="KW-1185">Reference proteome</keyword>
<dbReference type="HAMAP" id="MF_01522">
    <property type="entry name" value="Kup"/>
    <property type="match status" value="1"/>
</dbReference>
<dbReference type="InterPro" id="IPR023051">
    <property type="entry name" value="Kup"/>
</dbReference>
<dbReference type="GO" id="GO:0015293">
    <property type="term" value="F:symporter activity"/>
    <property type="evidence" value="ECO:0007669"/>
    <property type="project" value="UniProtKB-UniRule"/>
</dbReference>
<dbReference type="Pfam" id="PF22776">
    <property type="entry name" value="K_trans_C"/>
    <property type="match status" value="1"/>
</dbReference>
<feature type="transmembrane region" description="Helical" evidence="12">
    <location>
        <begin position="37"/>
        <end position="58"/>
    </location>
</feature>
<dbReference type="Proteomes" id="UP000600139">
    <property type="component" value="Unassembled WGS sequence"/>
</dbReference>
<keyword evidence="5 12" id="KW-0633">Potassium transport</keyword>
<feature type="transmembrane region" description="Helical" evidence="12">
    <location>
        <begin position="200"/>
        <end position="220"/>
    </location>
</feature>
<evidence type="ECO:0000256" key="10">
    <source>
        <dbReference type="ARBA" id="ARBA00023065"/>
    </source>
</evidence>
<comment type="similarity">
    <text evidence="2 12">Belongs to the HAK/KUP transporter (TC 2.A.72) family.</text>
</comment>
<dbReference type="PANTHER" id="PTHR30540">
    <property type="entry name" value="OSMOTIC STRESS POTASSIUM TRANSPORTER"/>
    <property type="match status" value="1"/>
</dbReference>
<feature type="transmembrane region" description="Helical" evidence="12">
    <location>
        <begin position="133"/>
        <end position="157"/>
    </location>
</feature>
<keyword evidence="6 12" id="KW-0812">Transmembrane</keyword>
<dbReference type="AlphaFoldDB" id="A0A934VAV2"/>
<evidence type="ECO:0000256" key="12">
    <source>
        <dbReference type="HAMAP-Rule" id="MF_01522"/>
    </source>
</evidence>
<dbReference type="GO" id="GO:0015079">
    <property type="term" value="F:potassium ion transmembrane transporter activity"/>
    <property type="evidence" value="ECO:0007669"/>
    <property type="project" value="UniProtKB-UniRule"/>
</dbReference>
<dbReference type="GO" id="GO:0005886">
    <property type="term" value="C:plasma membrane"/>
    <property type="evidence" value="ECO:0007669"/>
    <property type="project" value="UniProtKB-SubCell"/>
</dbReference>
<evidence type="ECO:0000256" key="7">
    <source>
        <dbReference type="ARBA" id="ARBA00022847"/>
    </source>
</evidence>
<evidence type="ECO:0000256" key="8">
    <source>
        <dbReference type="ARBA" id="ARBA00022958"/>
    </source>
</evidence>
<feature type="transmembrane region" description="Helical" evidence="12">
    <location>
        <begin position="368"/>
        <end position="388"/>
    </location>
</feature>
<sequence>MNSLASGGLKCFLAPASDPPATMSDTHGGHAGHRPRLAATTLAALGIVFGDIGTSPLYAFRECFSGSHGATPTAGNLVGAASLIVWSLIMVVTVKYLLIILKLDNKGEGGVLALSTLIRGALRCLGGRDPKKILLFGLAGASLIYADGMLTPAISVLSAVEGLAVSAPVIAHWAVPLSVVLLVALFYIQRFGTGLVGRLFGPVILLWFVTLAALGIRALWAHPQVLWAISPWEGISFLCREWKHAFPLLSAVFLAVTGGESLYADIGHFGTKPIRVAWFTVVFPALVLNYLGQAALLTADPLAIRSPFFLLAPSMLQLPLTILATCAAIIASQALISGAFSMTAQAVQLGCMPRTQILYTSEHSMGQVYVPAVNHLLAVACVLLVITFKTSAALAGAYGIAISVTMTITTVLFFSAARAVWGWSGLKAGLVTSLFLTFEAAFLAANTLKLLPTGWLPLTIGGLVMCTMLTWLWGRKRLYERIVAASLPIADLLRELKKGRIHRVSGTAIYMSGKGTQVPNALLHNLKHNQVLHERVILLHVMTTDQPTASEEDLLEYEDLGDGLQNVTIRFGFTETPDVPAALKKRLKGDAKLQVSKATYFLGRESYGMGKHATFMDRLRLSIFGVLARNASPATAYFQLPPGRVVELGAQITL</sequence>
<evidence type="ECO:0000256" key="9">
    <source>
        <dbReference type="ARBA" id="ARBA00022989"/>
    </source>
</evidence>
<comment type="catalytic activity">
    <reaction evidence="12">
        <text>K(+)(in) + H(+)(in) = K(+)(out) + H(+)(out)</text>
        <dbReference type="Rhea" id="RHEA:28490"/>
        <dbReference type="ChEBI" id="CHEBI:15378"/>
        <dbReference type="ChEBI" id="CHEBI:29103"/>
    </reaction>
</comment>